<accession>A0A1U9NMZ1</accession>
<dbReference type="KEGG" id="alus:STSP2_02458"/>
<protein>
    <submittedName>
        <fullName evidence="3">Putative membrane protein</fullName>
    </submittedName>
</protein>
<keyword evidence="1" id="KW-0472">Membrane</keyword>
<dbReference type="Proteomes" id="UP000189674">
    <property type="component" value="Chromosome"/>
</dbReference>
<feature type="transmembrane region" description="Helical" evidence="1">
    <location>
        <begin position="310"/>
        <end position="328"/>
    </location>
</feature>
<dbReference type="STRING" id="1936003.STSP2_02458"/>
<dbReference type="RefSeq" id="WP_146662921.1">
    <property type="nucleotide sequence ID" value="NZ_CP019791.1"/>
</dbReference>
<feature type="transmembrane region" description="Helical" evidence="1">
    <location>
        <begin position="209"/>
        <end position="232"/>
    </location>
</feature>
<evidence type="ECO:0000313" key="3">
    <source>
        <dbReference type="EMBL" id="AQT69269.1"/>
    </source>
</evidence>
<keyword evidence="1" id="KW-1133">Transmembrane helix</keyword>
<proteinExistence type="predicted"/>
<keyword evidence="4" id="KW-1185">Reference proteome</keyword>
<feature type="transmembrane region" description="Helical" evidence="1">
    <location>
        <begin position="112"/>
        <end position="132"/>
    </location>
</feature>
<keyword evidence="1" id="KW-0812">Transmembrane</keyword>
<dbReference type="EMBL" id="CP019791">
    <property type="protein sequence ID" value="AQT69269.1"/>
    <property type="molecule type" value="Genomic_DNA"/>
</dbReference>
<feature type="domain" description="Glycosyltransferase RgtA/B/C/D-like" evidence="2">
    <location>
        <begin position="83"/>
        <end position="225"/>
    </location>
</feature>
<evidence type="ECO:0000259" key="2">
    <source>
        <dbReference type="Pfam" id="PF13231"/>
    </source>
</evidence>
<evidence type="ECO:0000256" key="1">
    <source>
        <dbReference type="SAM" id="Phobius"/>
    </source>
</evidence>
<gene>
    <name evidence="3" type="ORF">STSP2_02458</name>
</gene>
<feature type="transmembrane region" description="Helical" evidence="1">
    <location>
        <begin position="88"/>
        <end position="105"/>
    </location>
</feature>
<dbReference type="AlphaFoldDB" id="A0A1U9NMZ1"/>
<dbReference type="NCBIfam" id="TIGR03663">
    <property type="entry name" value="flippase activity-associated protein Agl23"/>
    <property type="match status" value="1"/>
</dbReference>
<dbReference type="PANTHER" id="PTHR41710:SF2">
    <property type="entry name" value="GLYCOSYL TRANSFERASE FAMILY 39_83 DOMAIN-CONTAINING PROTEIN"/>
    <property type="match status" value="1"/>
</dbReference>
<feature type="transmembrane region" description="Helical" evidence="1">
    <location>
        <begin position="364"/>
        <end position="383"/>
    </location>
</feature>
<feature type="transmembrane region" description="Helical" evidence="1">
    <location>
        <begin position="280"/>
        <end position="298"/>
    </location>
</feature>
<organism evidence="3 4">
    <name type="scientific">Anaerohalosphaera lusitana</name>
    <dbReference type="NCBI Taxonomy" id="1936003"/>
    <lineage>
        <taxon>Bacteria</taxon>
        <taxon>Pseudomonadati</taxon>
        <taxon>Planctomycetota</taxon>
        <taxon>Phycisphaerae</taxon>
        <taxon>Sedimentisphaerales</taxon>
        <taxon>Anaerohalosphaeraceae</taxon>
        <taxon>Anaerohalosphaera</taxon>
    </lineage>
</organism>
<feature type="transmembrane region" description="Helical" evidence="1">
    <location>
        <begin position="180"/>
        <end position="197"/>
    </location>
</feature>
<sequence length="531" mass="58268">MTRSAAIAVIITAAVAASILRLPFLSVRPVHTDEAVHAVKFGELLEDNAYRYDPYEYHGPTLNYFTLIPAWVRGQVAFEQLDAVTLRLVPAVFSLLLVLMPILLIKPLGPGVAALASVLTALSPAFAFYGVYYIQETLLVAFTFMAVAAGYHYCRSQRPVYAVLTGGALGLAFATKETFLIVLACMIGAAALWVLVCKRSGGWSMLQGFGSHVVAGIGAFVVVAVVFFSSFFTNPEGIVDSVRTYGIYFARGGGHDTMHVHPWYYYLSLLTAFRLGDGPIWSEAFVLVLAVVGMVAALRKRLPGDASSGLFCFVGFYAILLAVAYSVIPYKTPWCLLGFHHGFILLAGLGGWYLLSLCRGEMRVAVAVVLAAGVLHLGFQAWMSNGEYASSTENPYVYAQTTEDVPEAAKELELFAKAYQEDEQLAVEVVFPGGDYWPWPWYLRGFDKVGYYSGVDFSVEAAPVVIASTEVRGALMRKLYELPPPGQKHLYVPLTEDELLLRPAVPFEIYVRKDVYDRAMLSDEIPVGEQE</sequence>
<reference evidence="4" key="1">
    <citation type="submission" date="2017-02" db="EMBL/GenBank/DDBJ databases">
        <title>Comparative genomics and description of representatives of a novel lineage of planctomycetes thriving in anoxic sediments.</title>
        <authorList>
            <person name="Spring S."/>
            <person name="Bunk B."/>
            <person name="Sproer C."/>
        </authorList>
    </citation>
    <scope>NUCLEOTIDE SEQUENCE [LARGE SCALE GENOMIC DNA]</scope>
    <source>
        <strain evidence="4">ST-NAGAB-D1</strain>
    </source>
</reference>
<dbReference type="OrthoDB" id="9804649at2"/>
<dbReference type="InterPro" id="IPR019962">
    <property type="entry name" value="CHP03663"/>
</dbReference>
<evidence type="ECO:0000313" key="4">
    <source>
        <dbReference type="Proteomes" id="UP000189674"/>
    </source>
</evidence>
<dbReference type="Pfam" id="PF13231">
    <property type="entry name" value="PMT_2"/>
    <property type="match status" value="1"/>
</dbReference>
<name>A0A1U9NMZ1_9BACT</name>
<dbReference type="InterPro" id="IPR038731">
    <property type="entry name" value="RgtA/B/C-like"/>
</dbReference>
<feature type="transmembrane region" description="Helical" evidence="1">
    <location>
        <begin position="334"/>
        <end position="355"/>
    </location>
</feature>
<dbReference type="PANTHER" id="PTHR41710">
    <property type="entry name" value="GLYCOSYL TRANSFERASE, FAMILY 39"/>
    <property type="match status" value="1"/>
</dbReference>